<evidence type="ECO:0000256" key="6">
    <source>
        <dbReference type="ARBA" id="ARBA00022835"/>
    </source>
</evidence>
<keyword evidence="9" id="KW-0539">Nucleus</keyword>
<dbReference type="InterPro" id="IPR002716">
    <property type="entry name" value="PIN_dom"/>
</dbReference>
<dbReference type="Proteomes" id="UP000602905">
    <property type="component" value="Unassembled WGS sequence"/>
</dbReference>
<dbReference type="OrthoDB" id="372421at2759"/>
<evidence type="ECO:0000256" key="2">
    <source>
        <dbReference type="ARBA" id="ARBA00005785"/>
    </source>
</evidence>
<dbReference type="InterPro" id="IPR022966">
    <property type="entry name" value="RNase_II/R_CS"/>
</dbReference>
<dbReference type="SMART" id="SM00670">
    <property type="entry name" value="PINc"/>
    <property type="match status" value="1"/>
</dbReference>
<evidence type="ECO:0000256" key="8">
    <source>
        <dbReference type="ARBA" id="ARBA00022884"/>
    </source>
</evidence>
<dbReference type="EMBL" id="JACYCD010000049">
    <property type="protein sequence ID" value="KAF8708025.1"/>
    <property type="molecule type" value="Genomic_DNA"/>
</dbReference>
<feature type="domain" description="RNB" evidence="13">
    <location>
        <begin position="922"/>
        <end position="1256"/>
    </location>
</feature>
<dbReference type="Gene3D" id="3.40.50.1010">
    <property type="entry name" value="5'-nuclease"/>
    <property type="match status" value="1"/>
</dbReference>
<protein>
    <recommendedName>
        <fullName evidence="10">Ribosomal RNA-processing protein 44</fullName>
    </recommendedName>
</protein>
<dbReference type="InterPro" id="IPR050180">
    <property type="entry name" value="RNR_Ribonuclease"/>
</dbReference>
<dbReference type="GO" id="GO:0000177">
    <property type="term" value="C:cytoplasmic exosome (RNase complex)"/>
    <property type="evidence" value="ECO:0007669"/>
    <property type="project" value="TreeGrafter"/>
</dbReference>
<organism evidence="14 15">
    <name type="scientific">Rhizoctonia solani</name>
    <dbReference type="NCBI Taxonomy" id="456999"/>
    <lineage>
        <taxon>Eukaryota</taxon>
        <taxon>Fungi</taxon>
        <taxon>Dikarya</taxon>
        <taxon>Basidiomycota</taxon>
        <taxon>Agaricomycotina</taxon>
        <taxon>Agaricomycetes</taxon>
        <taxon>Cantharellales</taxon>
        <taxon>Ceratobasidiaceae</taxon>
        <taxon>Rhizoctonia</taxon>
    </lineage>
</organism>
<evidence type="ECO:0000256" key="7">
    <source>
        <dbReference type="ARBA" id="ARBA00022839"/>
    </source>
</evidence>
<name>A0A8H7HVP6_9AGAM</name>
<dbReference type="SUPFAM" id="SSF88723">
    <property type="entry name" value="PIN domain-like"/>
    <property type="match status" value="1"/>
</dbReference>
<dbReference type="InterPro" id="IPR041505">
    <property type="entry name" value="Dis3_CSD2"/>
</dbReference>
<evidence type="ECO:0000259" key="13">
    <source>
        <dbReference type="SMART" id="SM00955"/>
    </source>
</evidence>
<dbReference type="Gene3D" id="2.40.50.690">
    <property type="match status" value="1"/>
</dbReference>
<dbReference type="GO" id="GO:0006364">
    <property type="term" value="P:rRNA processing"/>
    <property type="evidence" value="ECO:0007669"/>
    <property type="project" value="UniProtKB-KW"/>
</dbReference>
<feature type="domain" description="PIN" evidence="12">
    <location>
        <begin position="481"/>
        <end position="605"/>
    </location>
</feature>
<dbReference type="GO" id="GO:0016075">
    <property type="term" value="P:rRNA catabolic process"/>
    <property type="evidence" value="ECO:0007669"/>
    <property type="project" value="TreeGrafter"/>
</dbReference>
<accession>A0A8H7HVP6</accession>
<keyword evidence="3" id="KW-0698">rRNA processing</keyword>
<comment type="subcellular location">
    <subcellularLocation>
        <location evidence="1">Nucleus</location>
    </subcellularLocation>
</comment>
<dbReference type="PANTHER" id="PTHR23355:SF35">
    <property type="entry name" value="EXOSOME COMPLEX EXONUCLEASE RRP44"/>
    <property type="match status" value="1"/>
</dbReference>
<feature type="compositionally biased region" description="Acidic residues" evidence="11">
    <location>
        <begin position="746"/>
        <end position="761"/>
    </location>
</feature>
<dbReference type="InterPro" id="IPR012340">
    <property type="entry name" value="NA-bd_OB-fold"/>
</dbReference>
<dbReference type="GO" id="GO:0071031">
    <property type="term" value="P:nuclear mRNA surveillance of mRNA 3'-end processing"/>
    <property type="evidence" value="ECO:0007669"/>
    <property type="project" value="TreeGrafter"/>
</dbReference>
<dbReference type="FunFam" id="2.40.50.700:FF:000001">
    <property type="entry name" value="Exosome complex exonuclease exoribonuclease (Rrp44)"/>
    <property type="match status" value="1"/>
</dbReference>
<dbReference type="SUPFAM" id="SSF50249">
    <property type="entry name" value="Nucleic acid-binding proteins"/>
    <property type="match status" value="3"/>
</dbReference>
<keyword evidence="4" id="KW-0540">Nuclease</keyword>
<dbReference type="GO" id="GO:0003723">
    <property type="term" value="F:RNA binding"/>
    <property type="evidence" value="ECO:0007669"/>
    <property type="project" value="UniProtKB-KW"/>
</dbReference>
<evidence type="ECO:0000313" key="14">
    <source>
        <dbReference type="EMBL" id="KAF8708025.1"/>
    </source>
</evidence>
<dbReference type="GO" id="GO:0000175">
    <property type="term" value="F:3'-5'-RNA exonuclease activity"/>
    <property type="evidence" value="ECO:0007669"/>
    <property type="project" value="UniProtKB-ARBA"/>
</dbReference>
<comment type="similarity">
    <text evidence="2">Belongs to the RNR ribonuclease family.</text>
</comment>
<dbReference type="InterPro" id="IPR001900">
    <property type="entry name" value="RNase_II/R"/>
</dbReference>
<dbReference type="PROSITE" id="PS01175">
    <property type="entry name" value="RIBONUCLEASE_II"/>
    <property type="match status" value="1"/>
</dbReference>
<evidence type="ECO:0000259" key="12">
    <source>
        <dbReference type="SMART" id="SM00670"/>
    </source>
</evidence>
<feature type="compositionally biased region" description="Basic and acidic residues" evidence="11">
    <location>
        <begin position="762"/>
        <end position="783"/>
    </location>
</feature>
<evidence type="ECO:0000256" key="1">
    <source>
        <dbReference type="ARBA" id="ARBA00004123"/>
    </source>
</evidence>
<sequence length="1401" mass="156020">MSCGTTLHTLPATTLSVLPATTLQALPASVLLLIAELLAPPLLKHTFRPPGYRESHRSLLAASLTCHALRRACFPLAIRIFRNHEPRPLNKADLGESARELERRIEWVLTRDDLWPYIRMIDIEMFARGSSSLGTKLATFISSLAHLDSFALRLPTFRVFRDALTSDLRSAFSSCLPMRGIKTLCVDAHSAWMVPLFPGATELVVWCWPKPGTCEDEERTDGWKMVLGSLGAQAPRVAELEIGGLSIWDVNEMFPSLANLLGNIQVLRILHRSEPYGSIPIPSSHFPRAHPVVPLSPTIRTAPLPPIVHHSIHFLWEDSQSDPDYEGQYISGPPGAVKKVVYFGLQDECGSCYVPPTDDDADGAWRDVGPTVVLGSEDMKDLPRDLRIISVSFQPTTATWTRMAEIVIRKRPLADGQSSQRKFYKKTARGKVLKVLRERYVRDDIQCGIEKCQLCYNFTEAHKSPLAPTGDLTHTQFPNGHFIIPDTNVILHQMDLVESPLFNPPIILLQTVIDEVRHRSLPLHSRLKGLIASEDKQIYVFYNEFHAEARQTAVVRQRDETPNDRNDRGIRVSASWYAKHYAAAWGQQASSPEIVLLTDDAENRRRASKEGTRTLSVREYVTGTKNSAALLDLLAAESVEGEGDVEMKQGRRKVLYEEYLPQATLVAGVKSGDLHQGYFNANSYNYLEGSVNVPGFPKPVLLLGREAMNRSVQGDLVVVELLPESEWKAPADAVIDADSAQRNDNPDDSASEGEHSDDEDAIQAKERQAARDAAARNPKEKQPTGRVVGVMKRNWRAYVCHIDRSSLSTTSSTLSVQTVFATPVDRALPRIRLRTRQAPELLGQKILVSLDRWDPHSRYPDGHFVRALGKAESKEAERESLLLEFDVPYRPFGRAILDCLPKEGDQWVVPPKESGRPEWRDREDLRDLIVCSIDPPNCQDIDDALHARQLPNGNIEAGVHIADVSHFVHPDTPMDNEAASRGTTVYLVDKRIDMLPSLLGTNLCSLRPYVERLAFSAIWELTPDADIVKVRFTKSVIASKAAFTYEEAQIRKDDPTMSDELTQSIRLLNSLALKLKAKRMAAGALNLASPEVKIHLDSAESSDPIDVEQKELRETNSLVEEFMLLANVSVARQIQESFPGTAVLRRHLPPPHSNFEKLQDLLMKLKGMTLDVSSSGALAASLDKCVDPNEPAFNTLVRIMATRCMLSAEYFCAGSVSRETFGHYGLASPIYTHFTSPIRRYADVLAHRQLAASIGYTPLHATLHTKSHVEQVMSVINRRHRMAQMAGRASVEFYVGLALKARNLAQQDNEGVVEEAFVIRAFRNGLAVFVSKLGIEGLVTFKNEQEFDSESYSVTLPGPSGTAKVAVFDRVRVKIRVEQDKNTLRGKVKMALVSPVSSVGL</sequence>
<comment type="caution">
    <text evidence="14">The sequence shown here is derived from an EMBL/GenBank/DDBJ whole genome shotgun (WGS) entry which is preliminary data.</text>
</comment>
<dbReference type="Pfam" id="PF17216">
    <property type="entry name" value="Rrp44_CSD1"/>
    <property type="match status" value="1"/>
</dbReference>
<reference evidence="14" key="1">
    <citation type="submission" date="2020-09" db="EMBL/GenBank/DDBJ databases">
        <title>Comparative genome analyses of four rice-infecting Rhizoctonia solani isolates reveal extensive enrichment of homogalacturonan modification genes.</title>
        <authorList>
            <person name="Lee D.-Y."/>
            <person name="Jeon J."/>
            <person name="Kim K.-T."/>
            <person name="Cheong K."/>
            <person name="Song H."/>
            <person name="Choi G."/>
            <person name="Ko J."/>
            <person name="Opiyo S.O."/>
            <person name="Zuo S."/>
            <person name="Madhav S."/>
            <person name="Lee Y.-H."/>
            <person name="Wang G.-L."/>
        </authorList>
    </citation>
    <scope>NUCLEOTIDE SEQUENCE</scope>
    <source>
        <strain evidence="14">AG1-IA WGL</strain>
    </source>
</reference>
<evidence type="ECO:0000256" key="9">
    <source>
        <dbReference type="ARBA" id="ARBA00023242"/>
    </source>
</evidence>
<evidence type="ECO:0000256" key="3">
    <source>
        <dbReference type="ARBA" id="ARBA00022552"/>
    </source>
</evidence>
<keyword evidence="5" id="KW-0378">Hydrolase</keyword>
<dbReference type="Pfam" id="PF13638">
    <property type="entry name" value="PIN_4"/>
    <property type="match status" value="1"/>
</dbReference>
<dbReference type="GO" id="GO:0004519">
    <property type="term" value="F:endonuclease activity"/>
    <property type="evidence" value="ECO:0007669"/>
    <property type="project" value="TreeGrafter"/>
</dbReference>
<dbReference type="InterPro" id="IPR029060">
    <property type="entry name" value="PIN-like_dom_sf"/>
</dbReference>
<evidence type="ECO:0000313" key="15">
    <source>
        <dbReference type="Proteomes" id="UP000602905"/>
    </source>
</evidence>
<evidence type="ECO:0000256" key="11">
    <source>
        <dbReference type="SAM" id="MobiDB-lite"/>
    </source>
</evidence>
<evidence type="ECO:0000256" key="4">
    <source>
        <dbReference type="ARBA" id="ARBA00022722"/>
    </source>
</evidence>
<dbReference type="GO" id="GO:0000176">
    <property type="term" value="C:nuclear exosome (RNase complex)"/>
    <property type="evidence" value="ECO:0007669"/>
    <property type="project" value="TreeGrafter"/>
</dbReference>
<dbReference type="InterPro" id="IPR033770">
    <property type="entry name" value="RRP44_S1"/>
</dbReference>
<keyword evidence="6" id="KW-0271">Exosome</keyword>
<evidence type="ECO:0000256" key="5">
    <source>
        <dbReference type="ARBA" id="ARBA00022801"/>
    </source>
</evidence>
<dbReference type="Gene3D" id="2.40.50.140">
    <property type="entry name" value="Nucleic acid-binding proteins"/>
    <property type="match status" value="1"/>
</dbReference>
<dbReference type="Pfam" id="PF17215">
    <property type="entry name" value="Rrp44_S1"/>
    <property type="match status" value="1"/>
</dbReference>
<keyword evidence="8" id="KW-0694">RNA-binding</keyword>
<dbReference type="Gene3D" id="2.40.50.700">
    <property type="match status" value="1"/>
</dbReference>
<dbReference type="InterPro" id="IPR033771">
    <property type="entry name" value="Rrp44_CSD1"/>
</dbReference>
<gene>
    <name evidence="14" type="ORF">RHS03_03428</name>
</gene>
<dbReference type="Pfam" id="PF17849">
    <property type="entry name" value="OB_Dis3"/>
    <property type="match status" value="1"/>
</dbReference>
<feature type="non-terminal residue" evidence="14">
    <location>
        <position position="1"/>
    </location>
</feature>
<evidence type="ECO:0000256" key="10">
    <source>
        <dbReference type="ARBA" id="ARBA00077930"/>
    </source>
</evidence>
<dbReference type="SMART" id="SM00955">
    <property type="entry name" value="RNB"/>
    <property type="match status" value="1"/>
</dbReference>
<dbReference type="PANTHER" id="PTHR23355">
    <property type="entry name" value="RIBONUCLEASE"/>
    <property type="match status" value="1"/>
</dbReference>
<feature type="region of interest" description="Disordered" evidence="11">
    <location>
        <begin position="735"/>
        <end position="787"/>
    </location>
</feature>
<proteinExistence type="inferred from homology"/>
<dbReference type="Pfam" id="PF00773">
    <property type="entry name" value="RNB"/>
    <property type="match status" value="1"/>
</dbReference>
<keyword evidence="7" id="KW-0269">Exonuclease</keyword>
<dbReference type="CDD" id="cd09862">
    <property type="entry name" value="PIN_Rrp44-like"/>
    <property type="match status" value="1"/>
</dbReference>